<keyword evidence="6 9" id="KW-1133">Transmembrane helix</keyword>
<evidence type="ECO:0000256" key="1">
    <source>
        <dbReference type="ARBA" id="ARBA00004651"/>
    </source>
</evidence>
<evidence type="ECO:0000256" key="3">
    <source>
        <dbReference type="ARBA" id="ARBA00022448"/>
    </source>
</evidence>
<dbReference type="PANTHER" id="PTHR21716">
    <property type="entry name" value="TRANSMEMBRANE PROTEIN"/>
    <property type="match status" value="1"/>
</dbReference>
<gene>
    <name evidence="10" type="ORF">FC15_GL001803</name>
</gene>
<dbReference type="GO" id="GO:0005886">
    <property type="term" value="C:plasma membrane"/>
    <property type="evidence" value="ECO:0007669"/>
    <property type="project" value="UniProtKB-SubCell"/>
</dbReference>
<feature type="transmembrane region" description="Helical" evidence="9">
    <location>
        <begin position="176"/>
        <end position="201"/>
    </location>
</feature>
<dbReference type="InterPro" id="IPR002549">
    <property type="entry name" value="AI-2E-like"/>
</dbReference>
<evidence type="ECO:0000256" key="9">
    <source>
        <dbReference type="SAM" id="Phobius"/>
    </source>
</evidence>
<reference evidence="10 11" key="1">
    <citation type="journal article" date="2015" name="Genome Announc.">
        <title>Expanding the biotechnology potential of lactobacilli through comparative genomics of 213 strains and associated genera.</title>
        <authorList>
            <person name="Sun Z."/>
            <person name="Harris H.M."/>
            <person name="McCann A."/>
            <person name="Guo C."/>
            <person name="Argimon S."/>
            <person name="Zhang W."/>
            <person name="Yang X."/>
            <person name="Jeffery I.B."/>
            <person name="Cooney J.C."/>
            <person name="Kagawa T.F."/>
            <person name="Liu W."/>
            <person name="Song Y."/>
            <person name="Salvetti E."/>
            <person name="Wrobel A."/>
            <person name="Rasinkangas P."/>
            <person name="Parkhill J."/>
            <person name="Rea M.C."/>
            <person name="O'Sullivan O."/>
            <person name="Ritari J."/>
            <person name="Douillard F.P."/>
            <person name="Paul Ross R."/>
            <person name="Yang R."/>
            <person name="Briner A.E."/>
            <person name="Felis G.E."/>
            <person name="de Vos W.M."/>
            <person name="Barrangou R."/>
            <person name="Klaenhammer T.R."/>
            <person name="Caufield P.W."/>
            <person name="Cui Y."/>
            <person name="Zhang H."/>
            <person name="O'Toole P.W."/>
        </authorList>
    </citation>
    <scope>NUCLEOTIDE SEQUENCE [LARGE SCALE GENOMIC DNA]</scope>
    <source>
        <strain evidence="10 11">DSM 17758</strain>
    </source>
</reference>
<protein>
    <submittedName>
        <fullName evidence="10">Transporter</fullName>
    </submittedName>
</protein>
<feature type="transmembrane region" description="Helical" evidence="9">
    <location>
        <begin position="279"/>
        <end position="310"/>
    </location>
</feature>
<evidence type="ECO:0000313" key="11">
    <source>
        <dbReference type="Proteomes" id="UP000051315"/>
    </source>
</evidence>
<keyword evidence="3" id="KW-0813">Transport</keyword>
<dbReference type="GO" id="GO:0055085">
    <property type="term" value="P:transmembrane transport"/>
    <property type="evidence" value="ECO:0007669"/>
    <property type="project" value="TreeGrafter"/>
</dbReference>
<feature type="transmembrane region" description="Helical" evidence="9">
    <location>
        <begin position="53"/>
        <end position="71"/>
    </location>
</feature>
<comment type="subcellular location">
    <subcellularLocation>
        <location evidence="1">Cell membrane</location>
        <topology evidence="1">Multi-pass membrane protein</topology>
    </subcellularLocation>
</comment>
<sequence>MSMPDSKITKRSWFYRWFLNNKATVALINILLALGVIWAFANISWVFKPVTDFLMMVFPPVVLSAVLYYLLEPLVRGAEKRFKIPRIWTITIVFIVIIGLIVWGVVALIPIIQTQTQQIIDNWPKYWKNIQDTTNTFLASSQLDGVRDQINTQFNNLSKNVVNQINNNIADWFNNFTSAVGVITNVLVTLATAPFVLFFMLKDGPRFKGEMLKFVPVKFRRSTSELLGAINQSLSNYIRGQLTVAFWVGVMFSVGYSIVGQKYALTLGVLAGFLNLIPYLGSFLAIIPAIVIAAFTAPLMVVKVLVVFAIEQTIESRFVSPLVVGSKMEMHPVTTLLILLAAGKMFGLLGVFLGIPVYAILKILFMRFFDWFKVVSGLYEEPKQIDDPQAPAPSKTIVTTKRIDQ</sequence>
<dbReference type="STRING" id="1423735.FC15_GL001803"/>
<comment type="similarity">
    <text evidence="2">Belongs to the autoinducer-2 exporter (AI-2E) (TC 2.A.86) family.</text>
</comment>
<keyword evidence="5 9" id="KW-0812">Transmembrane</keyword>
<name>A0A0R1VZK1_9LACO</name>
<dbReference type="Pfam" id="PF01594">
    <property type="entry name" value="AI-2E_transport"/>
    <property type="match status" value="1"/>
</dbReference>
<feature type="transmembrane region" description="Helical" evidence="9">
    <location>
        <begin position="242"/>
        <end position="259"/>
    </location>
</feature>
<evidence type="ECO:0000256" key="8">
    <source>
        <dbReference type="SAM" id="MobiDB-lite"/>
    </source>
</evidence>
<feature type="region of interest" description="Disordered" evidence="8">
    <location>
        <begin position="386"/>
        <end position="405"/>
    </location>
</feature>
<dbReference type="AlphaFoldDB" id="A0A0R1VZK1"/>
<evidence type="ECO:0000256" key="5">
    <source>
        <dbReference type="ARBA" id="ARBA00022692"/>
    </source>
</evidence>
<evidence type="ECO:0000313" key="10">
    <source>
        <dbReference type="EMBL" id="KRM09012.1"/>
    </source>
</evidence>
<evidence type="ECO:0000256" key="2">
    <source>
        <dbReference type="ARBA" id="ARBA00009773"/>
    </source>
</evidence>
<dbReference type="Proteomes" id="UP000051315">
    <property type="component" value="Unassembled WGS sequence"/>
</dbReference>
<comment type="caution">
    <text evidence="10">The sequence shown here is derived from an EMBL/GenBank/DDBJ whole genome shotgun (WGS) entry which is preliminary data.</text>
</comment>
<keyword evidence="7 9" id="KW-0472">Membrane</keyword>
<keyword evidence="11" id="KW-1185">Reference proteome</keyword>
<accession>A0A0R1VZK1</accession>
<feature type="transmembrane region" description="Helical" evidence="9">
    <location>
        <begin position="336"/>
        <end position="361"/>
    </location>
</feature>
<feature type="transmembrane region" description="Helical" evidence="9">
    <location>
        <begin position="21"/>
        <end position="41"/>
    </location>
</feature>
<dbReference type="PATRIC" id="fig|1423735.3.peg.1874"/>
<feature type="transmembrane region" description="Helical" evidence="9">
    <location>
        <begin position="92"/>
        <end position="112"/>
    </location>
</feature>
<proteinExistence type="inferred from homology"/>
<evidence type="ECO:0000256" key="7">
    <source>
        <dbReference type="ARBA" id="ARBA00023136"/>
    </source>
</evidence>
<dbReference type="EMBL" id="AZFX01000060">
    <property type="protein sequence ID" value="KRM09012.1"/>
    <property type="molecule type" value="Genomic_DNA"/>
</dbReference>
<evidence type="ECO:0000256" key="6">
    <source>
        <dbReference type="ARBA" id="ARBA00022989"/>
    </source>
</evidence>
<organism evidence="10 11">
    <name type="scientific">Lapidilactobacillus concavus DSM 17758</name>
    <dbReference type="NCBI Taxonomy" id="1423735"/>
    <lineage>
        <taxon>Bacteria</taxon>
        <taxon>Bacillati</taxon>
        <taxon>Bacillota</taxon>
        <taxon>Bacilli</taxon>
        <taxon>Lactobacillales</taxon>
        <taxon>Lactobacillaceae</taxon>
        <taxon>Lapidilactobacillus</taxon>
    </lineage>
</organism>
<dbReference type="PANTHER" id="PTHR21716:SF53">
    <property type="entry name" value="PERMEASE PERM-RELATED"/>
    <property type="match status" value="1"/>
</dbReference>
<keyword evidence="4" id="KW-1003">Cell membrane</keyword>
<evidence type="ECO:0000256" key="4">
    <source>
        <dbReference type="ARBA" id="ARBA00022475"/>
    </source>
</evidence>